<evidence type="ECO:0000313" key="3">
    <source>
        <dbReference type="Proteomes" id="UP000295497"/>
    </source>
</evidence>
<dbReference type="Gene3D" id="3.40.250.10">
    <property type="entry name" value="Rhodanese-like domain"/>
    <property type="match status" value="1"/>
</dbReference>
<feature type="domain" description="Rhodanese" evidence="1">
    <location>
        <begin position="16"/>
        <end position="106"/>
    </location>
</feature>
<dbReference type="AlphaFoldDB" id="A0A4P2QTA2"/>
<dbReference type="PROSITE" id="PS50206">
    <property type="entry name" value="RHODANESE_3"/>
    <property type="match status" value="1"/>
</dbReference>
<gene>
    <name evidence="2" type="ORF">SOCE836_056990</name>
</gene>
<evidence type="ECO:0000313" key="2">
    <source>
        <dbReference type="EMBL" id="AUX33539.1"/>
    </source>
</evidence>
<protein>
    <recommendedName>
        <fullName evidence="1">Rhodanese domain-containing protein</fullName>
    </recommendedName>
</protein>
<dbReference type="Proteomes" id="UP000295497">
    <property type="component" value="Chromosome"/>
</dbReference>
<name>A0A4P2QTA2_SORCE</name>
<dbReference type="SUPFAM" id="SSF52821">
    <property type="entry name" value="Rhodanese/Cell cycle control phosphatase"/>
    <property type="match status" value="1"/>
</dbReference>
<sequence>MVQQISVKELFLKLKAGEPVMLLDVRTPGEHEIAALPGSTLIPLTELAERADEVAAPEGALIVAYCHHGVRSLSAAAILEKLGHARVASLQGGIDAWSVHIDESVPRY</sequence>
<dbReference type="Pfam" id="PF00581">
    <property type="entry name" value="Rhodanese"/>
    <property type="match status" value="1"/>
</dbReference>
<proteinExistence type="predicted"/>
<reference evidence="2 3" key="1">
    <citation type="submission" date="2015-09" db="EMBL/GenBank/DDBJ databases">
        <title>Sorangium comparison.</title>
        <authorList>
            <person name="Zaburannyi N."/>
            <person name="Bunk B."/>
            <person name="Overmann J."/>
            <person name="Mueller R."/>
        </authorList>
    </citation>
    <scope>NUCLEOTIDE SEQUENCE [LARGE SCALE GENOMIC DNA]</scope>
    <source>
        <strain evidence="2 3">So ce836</strain>
    </source>
</reference>
<dbReference type="RefSeq" id="WP_129576891.1">
    <property type="nucleotide sequence ID" value="NZ_CP012672.1"/>
</dbReference>
<dbReference type="EMBL" id="CP012672">
    <property type="protein sequence ID" value="AUX33539.1"/>
    <property type="molecule type" value="Genomic_DNA"/>
</dbReference>
<dbReference type="InterPro" id="IPR001763">
    <property type="entry name" value="Rhodanese-like_dom"/>
</dbReference>
<dbReference type="PANTHER" id="PTHR43031:SF17">
    <property type="entry name" value="SULFURTRANSFERASE YTWF-RELATED"/>
    <property type="match status" value="1"/>
</dbReference>
<accession>A0A4P2QTA2</accession>
<dbReference type="InterPro" id="IPR036873">
    <property type="entry name" value="Rhodanese-like_dom_sf"/>
</dbReference>
<organism evidence="2 3">
    <name type="scientific">Sorangium cellulosum</name>
    <name type="common">Polyangium cellulosum</name>
    <dbReference type="NCBI Taxonomy" id="56"/>
    <lineage>
        <taxon>Bacteria</taxon>
        <taxon>Pseudomonadati</taxon>
        <taxon>Myxococcota</taxon>
        <taxon>Polyangia</taxon>
        <taxon>Polyangiales</taxon>
        <taxon>Polyangiaceae</taxon>
        <taxon>Sorangium</taxon>
    </lineage>
</organism>
<dbReference type="SMART" id="SM00450">
    <property type="entry name" value="RHOD"/>
    <property type="match status" value="1"/>
</dbReference>
<dbReference type="PANTHER" id="PTHR43031">
    <property type="entry name" value="FAD-DEPENDENT OXIDOREDUCTASE"/>
    <property type="match status" value="1"/>
</dbReference>
<evidence type="ECO:0000259" key="1">
    <source>
        <dbReference type="PROSITE" id="PS50206"/>
    </source>
</evidence>
<dbReference type="InterPro" id="IPR050229">
    <property type="entry name" value="GlpE_sulfurtransferase"/>
</dbReference>